<accession>A0A7R8H8F5</accession>
<sequence length="145" mass="16054">MTREKSSGVPKSCSSTLKRLSSAESLSLGGDDESLQILLSIHPAISCMNIRRLRDEPIRGENGGTFRHPAIVKKPSYEMEKNNNAKSSNSVTNSHNNNNSNNNSKSTSQRRKQLIRRQSSLTEITAQEHWSGKSLSGSRENEANQ</sequence>
<dbReference type="EMBL" id="HG994583">
    <property type="protein sequence ID" value="CAF2929023.1"/>
    <property type="molecule type" value="Genomic_DNA"/>
</dbReference>
<reference evidence="2" key="1">
    <citation type="submission" date="2021-02" db="EMBL/GenBank/DDBJ databases">
        <authorList>
            <person name="Bekaert M."/>
        </authorList>
    </citation>
    <scope>NUCLEOTIDE SEQUENCE</scope>
    <source>
        <strain evidence="2">IoA-00</strain>
    </source>
</reference>
<proteinExistence type="predicted"/>
<dbReference type="Proteomes" id="UP000675881">
    <property type="component" value="Chromosome 4"/>
</dbReference>
<gene>
    <name evidence="2" type="ORF">LSAA_8491</name>
</gene>
<name>A0A7R8H8F5_LEPSM</name>
<evidence type="ECO:0000313" key="3">
    <source>
        <dbReference type="Proteomes" id="UP000675881"/>
    </source>
</evidence>
<feature type="compositionally biased region" description="Polar residues" evidence="1">
    <location>
        <begin position="116"/>
        <end position="125"/>
    </location>
</feature>
<feature type="compositionally biased region" description="Low complexity" evidence="1">
    <location>
        <begin position="86"/>
        <end position="107"/>
    </location>
</feature>
<organism evidence="2 3">
    <name type="scientific">Lepeophtheirus salmonis</name>
    <name type="common">Salmon louse</name>
    <name type="synonym">Caligus salmonis</name>
    <dbReference type="NCBI Taxonomy" id="72036"/>
    <lineage>
        <taxon>Eukaryota</taxon>
        <taxon>Metazoa</taxon>
        <taxon>Ecdysozoa</taxon>
        <taxon>Arthropoda</taxon>
        <taxon>Crustacea</taxon>
        <taxon>Multicrustacea</taxon>
        <taxon>Hexanauplia</taxon>
        <taxon>Copepoda</taxon>
        <taxon>Siphonostomatoida</taxon>
        <taxon>Caligidae</taxon>
        <taxon>Lepeophtheirus</taxon>
    </lineage>
</organism>
<feature type="region of interest" description="Disordered" evidence="1">
    <location>
        <begin position="1"/>
        <end position="21"/>
    </location>
</feature>
<feature type="compositionally biased region" description="Polar residues" evidence="1">
    <location>
        <begin position="12"/>
        <end position="21"/>
    </location>
</feature>
<protein>
    <submittedName>
        <fullName evidence="2">(salmon louse) hypothetical protein</fullName>
    </submittedName>
</protein>
<keyword evidence="3" id="KW-1185">Reference proteome</keyword>
<dbReference type="AlphaFoldDB" id="A0A7R8H8F5"/>
<feature type="region of interest" description="Disordered" evidence="1">
    <location>
        <begin position="57"/>
        <end position="145"/>
    </location>
</feature>
<evidence type="ECO:0000313" key="2">
    <source>
        <dbReference type="EMBL" id="CAF2929023.1"/>
    </source>
</evidence>
<evidence type="ECO:0000256" key="1">
    <source>
        <dbReference type="SAM" id="MobiDB-lite"/>
    </source>
</evidence>